<keyword evidence="8" id="KW-0862">Zinc</keyword>
<keyword evidence="5" id="KW-0479">Metal-binding</keyword>
<evidence type="ECO:0000256" key="6">
    <source>
        <dbReference type="ARBA" id="ARBA00022729"/>
    </source>
</evidence>
<evidence type="ECO:0000256" key="5">
    <source>
        <dbReference type="ARBA" id="ARBA00022723"/>
    </source>
</evidence>
<feature type="domain" description="Peptidase M14" evidence="11">
    <location>
        <begin position="13"/>
        <end position="292"/>
    </location>
</feature>
<dbReference type="OMA" id="ATYFIDQ"/>
<dbReference type="Pfam" id="PF00246">
    <property type="entry name" value="Peptidase_M14"/>
    <property type="match status" value="1"/>
</dbReference>
<feature type="non-terminal residue" evidence="12">
    <location>
        <position position="292"/>
    </location>
</feature>
<evidence type="ECO:0000256" key="9">
    <source>
        <dbReference type="ARBA" id="ARBA00023049"/>
    </source>
</evidence>
<dbReference type="PANTHER" id="PTHR11705:SF143">
    <property type="entry name" value="SLL0236 PROTEIN"/>
    <property type="match status" value="1"/>
</dbReference>
<dbReference type="InterPro" id="IPR000834">
    <property type="entry name" value="Peptidase_M14"/>
</dbReference>
<dbReference type="PROSITE" id="PS52035">
    <property type="entry name" value="PEPTIDASE_M14"/>
    <property type="match status" value="1"/>
</dbReference>
<proteinExistence type="inferred from homology"/>
<evidence type="ECO:0000313" key="12">
    <source>
        <dbReference type="EMBL" id="KXN66061.1"/>
    </source>
</evidence>
<reference evidence="12 13" key="1">
    <citation type="journal article" date="2015" name="Genome Biol. Evol.">
        <title>Phylogenomic analyses indicate that early fungi evolved digesting cell walls of algal ancestors of land plants.</title>
        <authorList>
            <person name="Chang Y."/>
            <person name="Wang S."/>
            <person name="Sekimoto S."/>
            <person name="Aerts A.L."/>
            <person name="Choi C."/>
            <person name="Clum A."/>
            <person name="LaButti K.M."/>
            <person name="Lindquist E.A."/>
            <person name="Yee Ngan C."/>
            <person name="Ohm R.A."/>
            <person name="Salamov A.A."/>
            <person name="Grigoriev I.V."/>
            <person name="Spatafora J.W."/>
            <person name="Berbee M.L."/>
        </authorList>
    </citation>
    <scope>NUCLEOTIDE SEQUENCE [LARGE SCALE GENOMIC DNA]</scope>
    <source>
        <strain evidence="12 13">NRRL 28638</strain>
    </source>
</reference>
<organism evidence="12 13">
    <name type="scientific">Conidiobolus coronatus (strain ATCC 28846 / CBS 209.66 / NRRL 28638)</name>
    <name type="common">Delacroixia coronata</name>
    <dbReference type="NCBI Taxonomy" id="796925"/>
    <lineage>
        <taxon>Eukaryota</taxon>
        <taxon>Fungi</taxon>
        <taxon>Fungi incertae sedis</taxon>
        <taxon>Zoopagomycota</taxon>
        <taxon>Entomophthoromycotina</taxon>
        <taxon>Entomophthoromycetes</taxon>
        <taxon>Entomophthorales</taxon>
        <taxon>Ancylistaceae</taxon>
        <taxon>Conidiobolus</taxon>
    </lineage>
</organism>
<evidence type="ECO:0000256" key="3">
    <source>
        <dbReference type="ARBA" id="ARBA00022645"/>
    </source>
</evidence>
<comment type="similarity">
    <text evidence="2 10">Belongs to the peptidase M14 family.</text>
</comment>
<evidence type="ECO:0000256" key="7">
    <source>
        <dbReference type="ARBA" id="ARBA00022801"/>
    </source>
</evidence>
<keyword evidence="4" id="KW-0645">Protease</keyword>
<keyword evidence="6" id="KW-0732">Signal</keyword>
<feature type="non-terminal residue" evidence="12">
    <location>
        <position position="1"/>
    </location>
</feature>
<evidence type="ECO:0000256" key="1">
    <source>
        <dbReference type="ARBA" id="ARBA00001947"/>
    </source>
</evidence>
<dbReference type="FunFam" id="3.40.630.10:FF:000084">
    <property type="entry name" value="Carboxypeptidase B2"/>
    <property type="match status" value="1"/>
</dbReference>
<dbReference type="Proteomes" id="UP000070444">
    <property type="component" value="Unassembled WGS sequence"/>
</dbReference>
<comment type="cofactor">
    <cofactor evidence="1">
        <name>Zn(2+)</name>
        <dbReference type="ChEBI" id="CHEBI:29105"/>
    </cofactor>
</comment>
<keyword evidence="9" id="KW-0482">Metalloprotease</keyword>
<dbReference type="AlphaFoldDB" id="A0A137NTL1"/>
<protein>
    <submittedName>
        <fullName evidence="12">Peptidase M14, carboxypeptidase A</fullName>
    </submittedName>
</protein>
<evidence type="ECO:0000256" key="2">
    <source>
        <dbReference type="ARBA" id="ARBA00005988"/>
    </source>
</evidence>
<dbReference type="SUPFAM" id="SSF53187">
    <property type="entry name" value="Zn-dependent exopeptidases"/>
    <property type="match status" value="1"/>
</dbReference>
<keyword evidence="3 12" id="KW-0121">Carboxypeptidase</keyword>
<dbReference type="GO" id="GO:0006508">
    <property type="term" value="P:proteolysis"/>
    <property type="evidence" value="ECO:0007669"/>
    <property type="project" value="UniProtKB-KW"/>
</dbReference>
<evidence type="ECO:0000313" key="13">
    <source>
        <dbReference type="Proteomes" id="UP000070444"/>
    </source>
</evidence>
<dbReference type="GO" id="GO:0008270">
    <property type="term" value="F:zinc ion binding"/>
    <property type="evidence" value="ECO:0007669"/>
    <property type="project" value="InterPro"/>
</dbReference>
<feature type="active site" description="Proton donor/acceptor" evidence="10">
    <location>
        <position position="266"/>
    </location>
</feature>
<dbReference type="Gene3D" id="3.40.630.10">
    <property type="entry name" value="Zn peptidases"/>
    <property type="match status" value="1"/>
</dbReference>
<keyword evidence="13" id="KW-1185">Reference proteome</keyword>
<dbReference type="PANTHER" id="PTHR11705">
    <property type="entry name" value="PROTEASE FAMILY M14 CARBOXYPEPTIDASE A,B"/>
    <property type="match status" value="1"/>
</dbReference>
<evidence type="ECO:0000256" key="4">
    <source>
        <dbReference type="ARBA" id="ARBA00022670"/>
    </source>
</evidence>
<dbReference type="GO" id="GO:0004181">
    <property type="term" value="F:metallocarboxypeptidase activity"/>
    <property type="evidence" value="ECO:0007669"/>
    <property type="project" value="InterPro"/>
</dbReference>
<dbReference type="EMBL" id="KQ964772">
    <property type="protein sequence ID" value="KXN66061.1"/>
    <property type="molecule type" value="Genomic_DNA"/>
</dbReference>
<accession>A0A137NTL1</accession>
<dbReference type="PROSITE" id="PS00132">
    <property type="entry name" value="CARBOXYPEPT_ZN_1"/>
    <property type="match status" value="1"/>
</dbReference>
<dbReference type="SMART" id="SM00631">
    <property type="entry name" value="Zn_pept"/>
    <property type="match status" value="1"/>
</dbReference>
<sequence>EGASARSADWFAAYHTYDEIKAWYTQHAKDNQGVVKFVPSIGKTLQGNDIFAVHLTNPNGAAKKKIWFESLIHAREWITGTTSQYIFNEFLTKRQSDPTIKSLLDEVEIIFIPVVNPDGYKYTQTQRLWRKNRNGSGVDLNRNFPFHWGGPGGSTDPNSETYSGKSPASELEVQAIIKYWNTQGKIYGAIDWHSYSELILRPFGYTSDDSAHEAQHKQLGDGFRDKIKLNRGKQYTSKKAIGLYPTSGTARDWFYGANKSYGYTIELSPGENASNGFVLPPSEIKKVGADLL</sequence>
<evidence type="ECO:0000256" key="8">
    <source>
        <dbReference type="ARBA" id="ARBA00022833"/>
    </source>
</evidence>
<dbReference type="PRINTS" id="PR00765">
    <property type="entry name" value="CRBOXYPTASEA"/>
</dbReference>
<dbReference type="OrthoDB" id="3626597at2759"/>
<name>A0A137NTL1_CONC2</name>
<keyword evidence="7" id="KW-0378">Hydrolase</keyword>
<dbReference type="GO" id="GO:0005615">
    <property type="term" value="C:extracellular space"/>
    <property type="evidence" value="ECO:0007669"/>
    <property type="project" value="TreeGrafter"/>
</dbReference>
<gene>
    <name evidence="12" type="ORF">CONCODRAFT_29881</name>
</gene>
<evidence type="ECO:0000256" key="10">
    <source>
        <dbReference type="PROSITE-ProRule" id="PRU01379"/>
    </source>
</evidence>
<dbReference type="InterPro" id="IPR057246">
    <property type="entry name" value="CARBOXYPEPT_ZN_1"/>
</dbReference>
<evidence type="ECO:0000259" key="11">
    <source>
        <dbReference type="PROSITE" id="PS52035"/>
    </source>
</evidence>